<reference evidence="1 2" key="1">
    <citation type="journal article" date="2007" name="Virology">
        <title>Sequence and annotation of the 314-kb MT325 and the 321-kb FR483 viruses that infect Chlorella Pbi.</title>
        <authorList>
            <person name="Fitzgerald L.A."/>
            <person name="Graves M.V."/>
            <person name="Li X."/>
            <person name="Feldblyum T."/>
            <person name="Hartigan J."/>
            <person name="Van Etten J.L."/>
        </authorList>
    </citation>
    <scope>NUCLEOTIDE SEQUENCE [LARGE SCALE GENOMIC DNA]</scope>
    <source>
        <strain evidence="1 2">FR483</strain>
    </source>
</reference>
<dbReference type="EMBL" id="DQ890022">
    <property type="protein sequence ID" value="ABT16112.1"/>
    <property type="molecule type" value="Genomic_DNA"/>
</dbReference>
<dbReference type="GeneID" id="5364624"/>
<dbReference type="KEGG" id="vg:5364624"/>
<evidence type="ECO:0000313" key="2">
    <source>
        <dbReference type="Proteomes" id="UP000204095"/>
    </source>
</evidence>
<gene>
    <name evidence="1" type="primary">N827R</name>
    <name evidence="1" type="ORF">FR483_N827R</name>
</gene>
<proteinExistence type="predicted"/>
<dbReference type="OrthoDB" id="36619at10239"/>
<dbReference type="RefSeq" id="YP_001426459.1">
    <property type="nucleotide sequence ID" value="NC_008603.1"/>
</dbReference>
<protein>
    <submittedName>
        <fullName evidence="1">Uncharacterized protein N827R</fullName>
    </submittedName>
</protein>
<name>A7J8I1_PBCVF</name>
<dbReference type="Proteomes" id="UP000204095">
    <property type="component" value="Segment"/>
</dbReference>
<organismHost>
    <name type="scientific">Paramecium bursaria</name>
    <dbReference type="NCBI Taxonomy" id="74790"/>
</organismHost>
<organism evidence="1 2">
    <name type="scientific">Paramecium bursaria Chlorella virus FR483</name>
    <name type="common">PBCV-FR483</name>
    <dbReference type="NCBI Taxonomy" id="399781"/>
    <lineage>
        <taxon>Viruses</taxon>
        <taxon>Varidnaviria</taxon>
        <taxon>Bamfordvirae</taxon>
        <taxon>Nucleocytoviricota</taxon>
        <taxon>Megaviricetes</taxon>
        <taxon>Algavirales</taxon>
        <taxon>Phycodnaviridae</taxon>
        <taxon>Chlorovirus</taxon>
        <taxon>Chlorovirus conductrix</taxon>
        <taxon>Paramecium bursaria Chlorella virus A1</taxon>
    </lineage>
</organism>
<evidence type="ECO:0000313" key="1">
    <source>
        <dbReference type="EMBL" id="ABT16112.1"/>
    </source>
</evidence>
<accession>A7J8I1</accession>
<sequence>MVSSRAAEYIQRFSKGVDKQSALEKIVEYRNECKKMYHDPKSAGMKFNNYPAQKQWQEDMIERIQALGEARDSLQASLSTNTMYSAMPVEKYVEKHVDTVEKKKAPKKNSAEFFFARTKRGLQMRGIKNEHELKYILRFQASGITGNGRGMGEYAQMESENYKTDQETMMENLSEYDYEGRQFHQERIDALENVISYFQDIASQIYKLDNPYDVIDRMEYE</sequence>